<evidence type="ECO:0000256" key="2">
    <source>
        <dbReference type="RuleBase" id="RU003476"/>
    </source>
</evidence>
<evidence type="ECO:0000313" key="5">
    <source>
        <dbReference type="Proteomes" id="UP001150907"/>
    </source>
</evidence>
<dbReference type="InterPro" id="IPR020476">
    <property type="entry name" value="Nudix_hydrolase"/>
</dbReference>
<accession>A0A9W8BMI8</accession>
<dbReference type="Gene3D" id="3.90.79.10">
    <property type="entry name" value="Nucleoside Triphosphate Pyrophosphohydrolase"/>
    <property type="match status" value="1"/>
</dbReference>
<keyword evidence="1 2" id="KW-0378">Hydrolase</keyword>
<dbReference type="PRINTS" id="PR00502">
    <property type="entry name" value="NUDIXFAMILY"/>
</dbReference>
<dbReference type="GO" id="GO:0006167">
    <property type="term" value="P:AMP biosynthetic process"/>
    <property type="evidence" value="ECO:0007669"/>
    <property type="project" value="TreeGrafter"/>
</dbReference>
<protein>
    <recommendedName>
        <fullName evidence="3">Nudix hydrolase domain-containing protein</fullName>
    </recommendedName>
</protein>
<feature type="domain" description="Nudix hydrolase" evidence="3">
    <location>
        <begin position="7"/>
        <end position="137"/>
    </location>
</feature>
<dbReference type="InterPro" id="IPR000086">
    <property type="entry name" value="NUDIX_hydrolase_dom"/>
</dbReference>
<gene>
    <name evidence="4" type="ORF">H4R26_001626</name>
</gene>
<dbReference type="Pfam" id="PF00293">
    <property type="entry name" value="NUDIX"/>
    <property type="match status" value="1"/>
</dbReference>
<dbReference type="EMBL" id="JANBQF010000076">
    <property type="protein sequence ID" value="KAJ2005999.1"/>
    <property type="molecule type" value="Genomic_DNA"/>
</dbReference>
<dbReference type="InterPro" id="IPR051325">
    <property type="entry name" value="Nudix_hydrolase_domain"/>
</dbReference>
<comment type="similarity">
    <text evidence="2">Belongs to the Nudix hydrolase family.</text>
</comment>
<dbReference type="PANTHER" id="PTHR21340">
    <property type="entry name" value="DIADENOSINE 5,5-P1,P4-TETRAPHOSPHATE PYROPHOSPHOHYDROLASE MUTT"/>
    <property type="match status" value="1"/>
</dbReference>
<evidence type="ECO:0000313" key="4">
    <source>
        <dbReference type="EMBL" id="KAJ2005999.1"/>
    </source>
</evidence>
<organism evidence="4 5">
    <name type="scientific">Coemansia thaxteri</name>
    <dbReference type="NCBI Taxonomy" id="2663907"/>
    <lineage>
        <taxon>Eukaryota</taxon>
        <taxon>Fungi</taxon>
        <taxon>Fungi incertae sedis</taxon>
        <taxon>Zoopagomycota</taxon>
        <taxon>Kickxellomycotina</taxon>
        <taxon>Kickxellomycetes</taxon>
        <taxon>Kickxellales</taxon>
        <taxon>Kickxellaceae</taxon>
        <taxon>Coemansia</taxon>
    </lineage>
</organism>
<dbReference type="PROSITE" id="PS51462">
    <property type="entry name" value="NUDIX"/>
    <property type="match status" value="1"/>
</dbReference>
<dbReference type="SUPFAM" id="SSF55811">
    <property type="entry name" value="Nudix"/>
    <property type="match status" value="1"/>
</dbReference>
<comment type="caution">
    <text evidence="4">The sequence shown here is derived from an EMBL/GenBank/DDBJ whole genome shotgun (WGS) entry which is preliminary data.</text>
</comment>
<dbReference type="PROSITE" id="PS00893">
    <property type="entry name" value="NUDIX_BOX"/>
    <property type="match status" value="1"/>
</dbReference>
<dbReference type="Proteomes" id="UP001150907">
    <property type="component" value="Unassembled WGS sequence"/>
</dbReference>
<dbReference type="AlphaFoldDB" id="A0A9W8BMI8"/>
<proteinExistence type="inferred from homology"/>
<dbReference type="InterPro" id="IPR015797">
    <property type="entry name" value="NUDIX_hydrolase-like_dom_sf"/>
</dbReference>
<dbReference type="PANTHER" id="PTHR21340:SF0">
    <property type="entry name" value="BIS(5'-NUCLEOSYL)-TETRAPHOSPHATASE [ASYMMETRICAL]"/>
    <property type="match status" value="1"/>
</dbReference>
<dbReference type="GO" id="GO:0004081">
    <property type="term" value="F:bis(5'-nucleosyl)-tetraphosphatase (asymmetrical) activity"/>
    <property type="evidence" value="ECO:0007669"/>
    <property type="project" value="TreeGrafter"/>
</dbReference>
<reference evidence="4" key="1">
    <citation type="submission" date="2022-07" db="EMBL/GenBank/DDBJ databases">
        <title>Phylogenomic reconstructions and comparative analyses of Kickxellomycotina fungi.</title>
        <authorList>
            <person name="Reynolds N.K."/>
            <person name="Stajich J.E."/>
            <person name="Barry K."/>
            <person name="Grigoriev I.V."/>
            <person name="Crous P."/>
            <person name="Smith M.E."/>
        </authorList>
    </citation>
    <scope>NUCLEOTIDE SEQUENCE</scope>
    <source>
        <strain evidence="4">IMI 214461</strain>
    </source>
</reference>
<keyword evidence="5" id="KW-1185">Reference proteome</keyword>
<dbReference type="InterPro" id="IPR020084">
    <property type="entry name" value="NUDIX_hydrolase_CS"/>
</dbReference>
<dbReference type="GO" id="GO:0006754">
    <property type="term" value="P:ATP biosynthetic process"/>
    <property type="evidence" value="ECO:0007669"/>
    <property type="project" value="TreeGrafter"/>
</dbReference>
<evidence type="ECO:0000259" key="3">
    <source>
        <dbReference type="PROSITE" id="PS51462"/>
    </source>
</evidence>
<evidence type="ECO:0000256" key="1">
    <source>
        <dbReference type="ARBA" id="ARBA00022801"/>
    </source>
</evidence>
<dbReference type="OrthoDB" id="10259236at2759"/>
<sequence>MLYAADDVMFSAGAVVFDTAGERVLTVVDMRSAEHKVHFPKGRVEAGETTEEAARREVEEEAGVVCCLWPKMMGVEVRESPAIGKTKVIYWYAASHVANSTQRLESHEQFSSKWVSIEDAAVLLSFEQDRRLLDICRAHLAI</sequence>
<name>A0A9W8BMI8_9FUNG</name>